<dbReference type="STRING" id="375.BKD09_RS08090"/>
<proteinExistence type="predicted"/>
<dbReference type="InterPro" id="IPR001173">
    <property type="entry name" value="Glyco_trans_2-like"/>
</dbReference>
<dbReference type="Proteomes" id="UP000030377">
    <property type="component" value="Unassembled WGS sequence"/>
</dbReference>
<keyword evidence="2" id="KW-0808">Transferase</keyword>
<evidence type="ECO:0000259" key="1">
    <source>
        <dbReference type="Pfam" id="PF00535"/>
    </source>
</evidence>
<dbReference type="PANTHER" id="PTHR43685:SF11">
    <property type="entry name" value="GLYCOSYLTRANSFERASE TAGX-RELATED"/>
    <property type="match status" value="1"/>
</dbReference>
<reference evidence="2 3" key="1">
    <citation type="submission" date="2014-09" db="EMBL/GenBank/DDBJ databases">
        <title>Draft genome of Bradyrhizobium japonicum Is-34.</title>
        <authorList>
            <person name="Tsurumaru H."/>
            <person name="Yamakawa T."/>
            <person name="Hashimoto S."/>
            <person name="Okizaki K."/>
            <person name="Kanesaki Y."/>
            <person name="Yoshikawa H."/>
            <person name="Yajima S."/>
        </authorList>
    </citation>
    <scope>NUCLEOTIDE SEQUENCE [LARGE SCALE GENOMIC DNA]</scope>
    <source>
        <strain evidence="2 3">Is-34</strain>
    </source>
</reference>
<dbReference type="InterPro" id="IPR050834">
    <property type="entry name" value="Glycosyltransf_2"/>
</dbReference>
<protein>
    <submittedName>
        <fullName evidence="2">Glycosyl transferase family A</fullName>
    </submittedName>
</protein>
<gene>
    <name evidence="2" type="ORF">MA20_06075</name>
</gene>
<dbReference type="InterPro" id="IPR029044">
    <property type="entry name" value="Nucleotide-diphossugar_trans"/>
</dbReference>
<organism evidence="2 3">
    <name type="scientific">Bradyrhizobium japonicum</name>
    <dbReference type="NCBI Taxonomy" id="375"/>
    <lineage>
        <taxon>Bacteria</taxon>
        <taxon>Pseudomonadati</taxon>
        <taxon>Pseudomonadota</taxon>
        <taxon>Alphaproteobacteria</taxon>
        <taxon>Hyphomicrobiales</taxon>
        <taxon>Nitrobacteraceae</taxon>
        <taxon>Bradyrhizobium</taxon>
    </lineage>
</organism>
<name>A0A0A3Y5X9_BRAJP</name>
<sequence length="342" mass="37196">MTLIPTDLSASRISDAVRDPNREIAASSRVIDLSVGIVVCIPCFRRPHHLRLTLDSLASQRTPRSFAVVMVENDAVGRESTPVAAEYLADGRLQGVCLVEKRQGNCQAINAAFETAQALFPAATRFLMIDDDEIASPDWLELMVRTAEATGADVVGGPVLPVFDDDSKPWLARHPAFCPAYDYSGAVPLIYGCGNCLITRAAFERFDRPAFDLRFNFLGGGDCDFFVRCRDAGMIFHWTAEAVITETVPQSRTSLGWIAKRGLRIGAINYRVQYKAARSAGARARVFAQMLGRLPLSLVRSARLLATSKAVVAMHPALVALGSMLAAFGFAPKPYEASKIVS</sequence>
<dbReference type="CDD" id="cd00761">
    <property type="entry name" value="Glyco_tranf_GTA_type"/>
    <property type="match status" value="1"/>
</dbReference>
<dbReference type="GO" id="GO:0016740">
    <property type="term" value="F:transferase activity"/>
    <property type="evidence" value="ECO:0007669"/>
    <property type="project" value="UniProtKB-KW"/>
</dbReference>
<accession>A0A0A3Y5X9</accession>
<dbReference type="eggNOG" id="COG1216">
    <property type="taxonomic scope" value="Bacteria"/>
</dbReference>
<dbReference type="Gene3D" id="3.90.550.10">
    <property type="entry name" value="Spore Coat Polysaccharide Biosynthesis Protein SpsA, Chain A"/>
    <property type="match status" value="1"/>
</dbReference>
<evidence type="ECO:0000313" key="3">
    <source>
        <dbReference type="Proteomes" id="UP000030377"/>
    </source>
</evidence>
<feature type="domain" description="Glycosyltransferase 2-like" evidence="1">
    <location>
        <begin position="39"/>
        <end position="189"/>
    </location>
</feature>
<dbReference type="Pfam" id="PF00535">
    <property type="entry name" value="Glycos_transf_2"/>
    <property type="match status" value="1"/>
</dbReference>
<dbReference type="AlphaFoldDB" id="A0A0A3Y5X9"/>
<dbReference type="PANTHER" id="PTHR43685">
    <property type="entry name" value="GLYCOSYLTRANSFERASE"/>
    <property type="match status" value="1"/>
</dbReference>
<dbReference type="RefSeq" id="WP_028157888.1">
    <property type="nucleotide sequence ID" value="NZ_JANUDC010000001.1"/>
</dbReference>
<dbReference type="EMBL" id="JRPN01000003">
    <property type="protein sequence ID" value="KGT80969.1"/>
    <property type="molecule type" value="Genomic_DNA"/>
</dbReference>
<comment type="caution">
    <text evidence="2">The sequence shown here is derived from an EMBL/GenBank/DDBJ whole genome shotgun (WGS) entry which is preliminary data.</text>
</comment>
<dbReference type="SUPFAM" id="SSF53448">
    <property type="entry name" value="Nucleotide-diphospho-sugar transferases"/>
    <property type="match status" value="1"/>
</dbReference>
<evidence type="ECO:0000313" key="2">
    <source>
        <dbReference type="EMBL" id="KGT80969.1"/>
    </source>
</evidence>